<reference evidence="1 2" key="1">
    <citation type="journal article" date="2017" name="Genome Biol. Evol.">
        <title>Phytophthora megakarya and P. palmivora, closely related causal agents of cacao black pod rot, underwent increases in genome sizes and gene numbers by different mechanisms.</title>
        <authorList>
            <person name="Ali S.S."/>
            <person name="Shao J."/>
            <person name="Lary D.J."/>
            <person name="Kronmiller B."/>
            <person name="Shen D."/>
            <person name="Strem M.D."/>
            <person name="Amoako-Attah I."/>
            <person name="Akrofi A.Y."/>
            <person name="Begoude B.A."/>
            <person name="Ten Hoopen G.M."/>
            <person name="Coulibaly K."/>
            <person name="Kebe B.I."/>
            <person name="Melnick R.L."/>
            <person name="Guiltinan M.J."/>
            <person name="Tyler B.M."/>
            <person name="Meinhardt L.W."/>
            <person name="Bailey B.A."/>
        </authorList>
    </citation>
    <scope>NUCLEOTIDE SEQUENCE [LARGE SCALE GENOMIC DNA]</scope>
    <source>
        <strain evidence="2">sbr112.9</strain>
    </source>
</reference>
<evidence type="ECO:0000313" key="1">
    <source>
        <dbReference type="EMBL" id="POM70040.1"/>
    </source>
</evidence>
<protein>
    <submittedName>
        <fullName evidence="1">Uncharacterized protein</fullName>
    </submittedName>
</protein>
<dbReference type="Proteomes" id="UP000237271">
    <property type="component" value="Unassembled WGS sequence"/>
</dbReference>
<dbReference type="EMBL" id="NCKW01007544">
    <property type="protein sequence ID" value="POM70040.1"/>
    <property type="molecule type" value="Genomic_DNA"/>
</dbReference>
<accession>A0A2P4XWV3</accession>
<dbReference type="OrthoDB" id="1436180at2759"/>
<organism evidence="1 2">
    <name type="scientific">Phytophthora palmivora</name>
    <dbReference type="NCBI Taxonomy" id="4796"/>
    <lineage>
        <taxon>Eukaryota</taxon>
        <taxon>Sar</taxon>
        <taxon>Stramenopiles</taxon>
        <taxon>Oomycota</taxon>
        <taxon>Peronosporomycetes</taxon>
        <taxon>Peronosporales</taxon>
        <taxon>Peronosporaceae</taxon>
        <taxon>Phytophthora</taxon>
    </lineage>
</organism>
<name>A0A2P4XWV3_9STRA</name>
<sequence length="106" mass="12494">MAPDMDPMDMFLSVVIDLPRDIQSSWRRNQKVLLVLRKVQTAIVFHAVWRLRNDINFRQTIAQTPNIGNLQNSFKKHCQFIYHHAGELDCERSTLEKLTRKLGFNQ</sequence>
<proteinExistence type="predicted"/>
<keyword evidence="2" id="KW-1185">Reference proteome</keyword>
<dbReference type="AlphaFoldDB" id="A0A2P4XWV3"/>
<evidence type="ECO:0000313" key="2">
    <source>
        <dbReference type="Proteomes" id="UP000237271"/>
    </source>
</evidence>
<gene>
    <name evidence="1" type="ORF">PHPALM_13601</name>
</gene>
<comment type="caution">
    <text evidence="1">The sequence shown here is derived from an EMBL/GenBank/DDBJ whole genome shotgun (WGS) entry which is preliminary data.</text>
</comment>